<protein>
    <submittedName>
        <fullName evidence="2">Uncharacterized protein</fullName>
    </submittedName>
</protein>
<dbReference type="EMBL" id="OCNJ01000001">
    <property type="protein sequence ID" value="SOD90139.1"/>
    <property type="molecule type" value="Genomic_DNA"/>
</dbReference>
<keyword evidence="3" id="KW-1185">Reference proteome</keyword>
<organism evidence="2 3">
    <name type="scientific">Caenispirillum bisanense</name>
    <dbReference type="NCBI Taxonomy" id="414052"/>
    <lineage>
        <taxon>Bacteria</taxon>
        <taxon>Pseudomonadati</taxon>
        <taxon>Pseudomonadota</taxon>
        <taxon>Alphaproteobacteria</taxon>
        <taxon>Rhodospirillales</taxon>
        <taxon>Novispirillaceae</taxon>
        <taxon>Caenispirillum</taxon>
    </lineage>
</organism>
<sequence>MLLDVVIAACAAFAAAGVFMAAFRLTGRKAPRTLVMAVAAVAIVGVTAYLRYQWAANTEKLLPPQMVVIERLTFSNLIEPWSAIHPVTDRLVVLDRGSILRNPAHPDMVMVDVLLLDRMADTIVGRHLVDCAGRRNAMVPADADLSADQLPAGLQWGSDAPAALYDLACKPA</sequence>
<evidence type="ECO:0000256" key="1">
    <source>
        <dbReference type="SAM" id="Phobius"/>
    </source>
</evidence>
<accession>A0A286G4S5</accession>
<keyword evidence="1" id="KW-0472">Membrane</keyword>
<gene>
    <name evidence="2" type="ORF">SAMN05421508_101453</name>
</gene>
<proteinExistence type="predicted"/>
<reference evidence="2 3" key="1">
    <citation type="submission" date="2017-09" db="EMBL/GenBank/DDBJ databases">
        <authorList>
            <person name="Ehlers B."/>
            <person name="Leendertz F.H."/>
        </authorList>
    </citation>
    <scope>NUCLEOTIDE SEQUENCE [LARGE SCALE GENOMIC DNA]</scope>
    <source>
        <strain evidence="2 3">USBA 140</strain>
    </source>
</reference>
<feature type="transmembrane region" description="Helical" evidence="1">
    <location>
        <begin position="6"/>
        <end position="26"/>
    </location>
</feature>
<keyword evidence="1" id="KW-0812">Transmembrane</keyword>
<evidence type="ECO:0000313" key="3">
    <source>
        <dbReference type="Proteomes" id="UP000219621"/>
    </source>
</evidence>
<dbReference type="AlphaFoldDB" id="A0A286G4S5"/>
<dbReference type="OrthoDB" id="8601734at2"/>
<dbReference type="Proteomes" id="UP000219621">
    <property type="component" value="Unassembled WGS sequence"/>
</dbReference>
<evidence type="ECO:0000313" key="2">
    <source>
        <dbReference type="EMBL" id="SOD90139.1"/>
    </source>
</evidence>
<name>A0A286G4S5_9PROT</name>
<feature type="transmembrane region" description="Helical" evidence="1">
    <location>
        <begin position="33"/>
        <end position="52"/>
    </location>
</feature>
<dbReference type="RefSeq" id="WP_097277339.1">
    <property type="nucleotide sequence ID" value="NZ_OCNJ01000001.1"/>
</dbReference>
<keyword evidence="1" id="KW-1133">Transmembrane helix</keyword>